<evidence type="ECO:0000256" key="1">
    <source>
        <dbReference type="ARBA" id="ARBA00004776"/>
    </source>
</evidence>
<evidence type="ECO:0000313" key="7">
    <source>
        <dbReference type="Proteomes" id="UP000271678"/>
    </source>
</evidence>
<comment type="caution">
    <text evidence="6">The sequence shown here is derived from an EMBL/GenBank/DDBJ whole genome shotgun (WGS) entry which is preliminary data.</text>
</comment>
<dbReference type="GO" id="GO:0016757">
    <property type="term" value="F:glycosyltransferase activity"/>
    <property type="evidence" value="ECO:0007669"/>
    <property type="project" value="UniProtKB-KW"/>
</dbReference>
<dbReference type="SUPFAM" id="SSF53448">
    <property type="entry name" value="Nucleotide-diphospho-sugar transferases"/>
    <property type="match status" value="1"/>
</dbReference>
<dbReference type="EMBL" id="RJJQ01000031">
    <property type="protein sequence ID" value="RNI17255.1"/>
    <property type="molecule type" value="Genomic_DNA"/>
</dbReference>
<evidence type="ECO:0000313" key="6">
    <source>
        <dbReference type="EMBL" id="RNI17255.1"/>
    </source>
</evidence>
<evidence type="ECO:0000256" key="2">
    <source>
        <dbReference type="ARBA" id="ARBA00006739"/>
    </source>
</evidence>
<comment type="similarity">
    <text evidence="2">Belongs to the glycosyltransferase 2 family.</text>
</comment>
<proteinExistence type="inferred from homology"/>
<dbReference type="InterPro" id="IPR001173">
    <property type="entry name" value="Glyco_trans_2-like"/>
</dbReference>
<dbReference type="SUPFAM" id="SSF53756">
    <property type="entry name" value="UDP-Glycosyltransferase/glycogen phosphorylase"/>
    <property type="match status" value="1"/>
</dbReference>
<name>A0A3M9LWE7_9MICO</name>
<organism evidence="6 7">
    <name type="scientific">Flexivirga caeni</name>
    <dbReference type="NCBI Taxonomy" id="2294115"/>
    <lineage>
        <taxon>Bacteria</taxon>
        <taxon>Bacillati</taxon>
        <taxon>Actinomycetota</taxon>
        <taxon>Actinomycetes</taxon>
        <taxon>Micrococcales</taxon>
        <taxon>Dermacoccaceae</taxon>
        <taxon>Flexivirga</taxon>
    </lineage>
</organism>
<protein>
    <submittedName>
        <fullName evidence="6">Glycosyltransferase</fullName>
    </submittedName>
</protein>
<evidence type="ECO:0000256" key="3">
    <source>
        <dbReference type="ARBA" id="ARBA00022676"/>
    </source>
</evidence>
<sequence>MDSIISMKGHDLSQGDPEIGAIVVHHRSYDSIFETVRSIVSQGVAAENILVVDNSDQPNFRENLRSNMPTGTQVVWVDNKGYGAAVNTGVNWFRRHREVPKYLLVCTHEVLMETGCLDALVAAMDSPNVAAAGPTLLTAADSTDSQIWSLGGSVSHLLHRCTHIRTAEHTATTSRSQVADRDWLDGALVLYRTTALPAKPFLEEFFLYVEEVDLHLRLQLAGHRVVWVSSAIAHQRTSGTPLYYFARNTRLLARRHLGRIRAAVCPAVQILRSAVGCLKRREVRGLRDLLRGLVDRLPATHGSAVVVNPLGGALHHYGEELLATLEQCGWETDLVAFEEPSISGGSRQQWLRRYVASLVAARRLTRGASDRLIVVTWPVLGYLDLLLIRVCAGRAALVIHDPEPLVRAVGLDTGSARVASICANDVVLLVHSAEARNAVEQRGFTDRVQLVAHPIEPSSKAAKGTSRIVVSVLGQWKRDRDLRLMETIATVAPGDWELRVVGRGWPKIDGWHIDNRFVSEREFDERLVESSVVLIPYTRFYQSGVAIRALEKRVPVVGPRQSALARIFGKDSNLLAGDDYEDWILAIRYAISMPQEELDTICRRYNKHTTDSWLSVVGMPHG</sequence>
<dbReference type="Gene3D" id="3.90.550.10">
    <property type="entry name" value="Spore Coat Polysaccharide Biosynthesis Protein SpsA, Chain A"/>
    <property type="match status" value="1"/>
</dbReference>
<dbReference type="PANTHER" id="PTHR43179:SF12">
    <property type="entry name" value="GALACTOFURANOSYLTRANSFERASE GLFT2"/>
    <property type="match status" value="1"/>
</dbReference>
<feature type="domain" description="Glycosyltransferase 2-like" evidence="5">
    <location>
        <begin position="22"/>
        <end position="148"/>
    </location>
</feature>
<accession>A0A3M9LWE7</accession>
<gene>
    <name evidence="6" type="ORF">EFY87_19450</name>
</gene>
<reference evidence="6 7" key="1">
    <citation type="submission" date="2018-11" db="EMBL/GenBank/DDBJ databases">
        <title>Draft genome of Simplicispira Flexivirga sp. BO-16.</title>
        <authorList>
            <person name="Im W.T."/>
        </authorList>
    </citation>
    <scope>NUCLEOTIDE SEQUENCE [LARGE SCALE GENOMIC DNA]</scope>
    <source>
        <strain evidence="6 7">BO-16</strain>
    </source>
</reference>
<keyword evidence="4 6" id="KW-0808">Transferase</keyword>
<evidence type="ECO:0000259" key="5">
    <source>
        <dbReference type="Pfam" id="PF00535"/>
    </source>
</evidence>
<dbReference type="AlphaFoldDB" id="A0A3M9LWE7"/>
<keyword evidence="3" id="KW-0328">Glycosyltransferase</keyword>
<dbReference type="InterPro" id="IPR029044">
    <property type="entry name" value="Nucleotide-diphossugar_trans"/>
</dbReference>
<keyword evidence="7" id="KW-1185">Reference proteome</keyword>
<dbReference type="PANTHER" id="PTHR43179">
    <property type="entry name" value="RHAMNOSYLTRANSFERASE WBBL"/>
    <property type="match status" value="1"/>
</dbReference>
<evidence type="ECO:0000256" key="4">
    <source>
        <dbReference type="ARBA" id="ARBA00022679"/>
    </source>
</evidence>
<dbReference type="Proteomes" id="UP000271678">
    <property type="component" value="Unassembled WGS sequence"/>
</dbReference>
<comment type="pathway">
    <text evidence="1">Cell wall biogenesis; cell wall polysaccharide biosynthesis.</text>
</comment>
<dbReference type="Pfam" id="PF00535">
    <property type="entry name" value="Glycos_transf_2"/>
    <property type="match status" value="1"/>
</dbReference>